<evidence type="ECO:0000313" key="2">
    <source>
        <dbReference type="Proteomes" id="UP000831021"/>
    </source>
</evidence>
<organism evidence="1 2">
    <name type="scientific">Bacillus phage FADO</name>
    <dbReference type="NCBI Taxonomy" id="2917160"/>
    <lineage>
        <taxon>Viruses</taxon>
        <taxon>Duplodnaviria</taxon>
        <taxon>Heunggongvirae</taxon>
        <taxon>Uroviricota</taxon>
        <taxon>Caudoviricetes</taxon>
        <taxon>Heleneionescovirinae</taxon>
        <taxon>Zhangjivirus</taxon>
        <taxon>Zhangjivirus fado</taxon>
    </lineage>
</organism>
<sequence>MPIKAEEVVESLNSLMESRGSIVRFKTDRGRVYLPSIEIVIYDDYIDSFIINMNDKFYNELVNHLKAKFKIFNISFNNTRSCFWHQDIV</sequence>
<accession>A0AAE9G8R7</accession>
<protein>
    <submittedName>
        <fullName evidence="1">Uncharacterized protein</fullName>
    </submittedName>
</protein>
<dbReference type="Proteomes" id="UP000831021">
    <property type="component" value="Segment"/>
</dbReference>
<evidence type="ECO:0000313" key="1">
    <source>
        <dbReference type="EMBL" id="UNY48779.1"/>
    </source>
</evidence>
<gene>
    <name evidence="1" type="ORF">fado_64</name>
</gene>
<proteinExistence type="predicted"/>
<keyword evidence="2" id="KW-1185">Reference proteome</keyword>
<dbReference type="EMBL" id="OM236516">
    <property type="protein sequence ID" value="UNY48779.1"/>
    <property type="molecule type" value="Genomic_DNA"/>
</dbReference>
<reference evidence="1 2" key="1">
    <citation type="submission" date="2022-01" db="EMBL/GenBank/DDBJ databases">
        <authorList>
            <person name="Stokar-Avihail A."/>
        </authorList>
    </citation>
    <scope>NUCLEOTIDE SEQUENCE [LARGE SCALE GENOMIC DNA]</scope>
</reference>
<name>A0AAE9G8R7_9CAUD</name>